<protein>
    <submittedName>
        <fullName evidence="5">Uncharacterized protein LOC107466624</fullName>
    </submittedName>
</protein>
<dbReference type="RefSeq" id="XP_015941104.1">
    <property type="nucleotide sequence ID" value="XM_016085618.1"/>
</dbReference>
<dbReference type="PANTHER" id="PTHR31286:SF99">
    <property type="entry name" value="DUF4283 DOMAIN-CONTAINING PROTEIN"/>
    <property type="match status" value="1"/>
</dbReference>
<dbReference type="PROSITE" id="PS50158">
    <property type="entry name" value="ZF_CCHC"/>
    <property type="match status" value="1"/>
</dbReference>
<evidence type="ECO:0000313" key="4">
    <source>
        <dbReference type="Proteomes" id="UP000515211"/>
    </source>
</evidence>
<dbReference type="GeneID" id="107466624"/>
<keyword evidence="1" id="KW-0862">Zinc</keyword>
<reference evidence="4" key="1">
    <citation type="journal article" date="2016" name="Nat. Genet.">
        <title>The genome sequences of Arachis duranensis and Arachis ipaensis, the diploid ancestors of cultivated peanut.</title>
        <authorList>
            <person name="Bertioli D.J."/>
            <person name="Cannon S.B."/>
            <person name="Froenicke L."/>
            <person name="Huang G."/>
            <person name="Farmer A.D."/>
            <person name="Cannon E.K."/>
            <person name="Liu X."/>
            <person name="Gao D."/>
            <person name="Clevenger J."/>
            <person name="Dash S."/>
            <person name="Ren L."/>
            <person name="Moretzsohn M.C."/>
            <person name="Shirasawa K."/>
            <person name="Huang W."/>
            <person name="Vidigal B."/>
            <person name="Abernathy B."/>
            <person name="Chu Y."/>
            <person name="Niederhuth C.E."/>
            <person name="Umale P."/>
            <person name="Araujo A.C."/>
            <person name="Kozik A."/>
            <person name="Kim K.D."/>
            <person name="Burow M.D."/>
            <person name="Varshney R.K."/>
            <person name="Wang X."/>
            <person name="Zhang X."/>
            <person name="Barkley N."/>
            <person name="Guimaraes P.M."/>
            <person name="Isobe S."/>
            <person name="Guo B."/>
            <person name="Liao B."/>
            <person name="Stalker H.T."/>
            <person name="Schmitz R.J."/>
            <person name="Scheffler B.E."/>
            <person name="Leal-Bertioli S.C."/>
            <person name="Xun X."/>
            <person name="Jackson S.A."/>
            <person name="Michelmore R."/>
            <person name="Ozias-Akins P."/>
        </authorList>
    </citation>
    <scope>NUCLEOTIDE SEQUENCE [LARGE SCALE GENOMIC DNA]</scope>
    <source>
        <strain evidence="4">cv. V14167</strain>
    </source>
</reference>
<dbReference type="PANTHER" id="PTHR31286">
    <property type="entry name" value="GLYCINE-RICH CELL WALL STRUCTURAL PROTEIN 1.8-LIKE"/>
    <property type="match status" value="1"/>
</dbReference>
<feature type="region of interest" description="Disordered" evidence="2">
    <location>
        <begin position="338"/>
        <end position="416"/>
    </location>
</feature>
<accession>A0A6P4C2K7</accession>
<feature type="compositionally biased region" description="Basic and acidic residues" evidence="2">
    <location>
        <begin position="375"/>
        <end position="397"/>
    </location>
</feature>
<dbReference type="InterPro" id="IPR040256">
    <property type="entry name" value="At4g02000-like"/>
</dbReference>
<gene>
    <name evidence="5" type="primary">LOC107466624</name>
</gene>
<feature type="compositionally biased region" description="Gly residues" evidence="2">
    <location>
        <begin position="351"/>
        <end position="361"/>
    </location>
</feature>
<proteinExistence type="predicted"/>
<keyword evidence="4" id="KW-1185">Reference proteome</keyword>
<feature type="region of interest" description="Disordered" evidence="2">
    <location>
        <begin position="283"/>
        <end position="312"/>
    </location>
</feature>
<keyword evidence="1" id="KW-0479">Metal-binding</keyword>
<name>A0A6P4C2K7_ARADU</name>
<dbReference type="Pfam" id="PF14111">
    <property type="entry name" value="DUF4283"/>
    <property type="match status" value="1"/>
</dbReference>
<reference evidence="5" key="2">
    <citation type="submission" date="2025-08" db="UniProtKB">
        <authorList>
            <consortium name="RefSeq"/>
        </authorList>
    </citation>
    <scope>IDENTIFICATION</scope>
    <source>
        <tissue evidence="5">Whole plant</tissue>
    </source>
</reference>
<feature type="compositionally biased region" description="Polar residues" evidence="2">
    <location>
        <begin position="401"/>
        <end position="416"/>
    </location>
</feature>
<sequence>MKPLPLWTLLKDPSATPLEEESYLWKWKKMIYPPLRKMKSIWRRKRRMPGGAKKNKRKRTCKKKKLKIRVEKVEAIVNFAINEAAMKKLRNPWWETLIIKLLGRKISLMALTRRLDAMWSKMGSIDVIDIGNDFFIVKFYSQEDLDFALTEGPWKIFDHYLSIRQWKLDFNPIEATIDQIAAWVRLPRLAIEYYDGNMLKKIGDVIGRTLKVDTNTAEKSREKFARLCVQLDLHQALISQYSINGVRYKVEYEGLYNICFGCGMVGHEKSACPKVSRTEANREVANGKKESVVGGGEGHNQEISTPRNEESSVEIIEKDKGKQVMIEESDNYGPWMVVQRPTRGRRTGKGEASGSGEGSNGMNGRATVTGTRYDVLQEKKNEENQDKNNGEKSHPEKNLVVSATQAVKQDYNNQKH</sequence>
<feature type="domain" description="CCHC-type" evidence="3">
    <location>
        <begin position="259"/>
        <end position="274"/>
    </location>
</feature>
<dbReference type="Proteomes" id="UP000515211">
    <property type="component" value="Chromosome 9"/>
</dbReference>
<dbReference type="KEGG" id="adu:107466624"/>
<organism evidence="4 5">
    <name type="scientific">Arachis duranensis</name>
    <name type="common">Wild peanut</name>
    <dbReference type="NCBI Taxonomy" id="130453"/>
    <lineage>
        <taxon>Eukaryota</taxon>
        <taxon>Viridiplantae</taxon>
        <taxon>Streptophyta</taxon>
        <taxon>Embryophyta</taxon>
        <taxon>Tracheophyta</taxon>
        <taxon>Spermatophyta</taxon>
        <taxon>Magnoliopsida</taxon>
        <taxon>eudicotyledons</taxon>
        <taxon>Gunneridae</taxon>
        <taxon>Pentapetalae</taxon>
        <taxon>rosids</taxon>
        <taxon>fabids</taxon>
        <taxon>Fabales</taxon>
        <taxon>Fabaceae</taxon>
        <taxon>Papilionoideae</taxon>
        <taxon>50 kb inversion clade</taxon>
        <taxon>dalbergioids sensu lato</taxon>
        <taxon>Dalbergieae</taxon>
        <taxon>Pterocarpus clade</taxon>
        <taxon>Arachis</taxon>
    </lineage>
</organism>
<dbReference type="GO" id="GO:0008270">
    <property type="term" value="F:zinc ion binding"/>
    <property type="evidence" value="ECO:0007669"/>
    <property type="project" value="UniProtKB-KW"/>
</dbReference>
<evidence type="ECO:0000256" key="2">
    <source>
        <dbReference type="SAM" id="MobiDB-lite"/>
    </source>
</evidence>
<keyword evidence="1" id="KW-0863">Zinc-finger</keyword>
<dbReference type="GO" id="GO:0003676">
    <property type="term" value="F:nucleic acid binding"/>
    <property type="evidence" value="ECO:0007669"/>
    <property type="project" value="InterPro"/>
</dbReference>
<dbReference type="AlphaFoldDB" id="A0A6P4C2K7"/>
<dbReference type="InterPro" id="IPR025558">
    <property type="entry name" value="DUF4283"/>
</dbReference>
<dbReference type="InterPro" id="IPR001878">
    <property type="entry name" value="Znf_CCHC"/>
</dbReference>
<evidence type="ECO:0000259" key="3">
    <source>
        <dbReference type="PROSITE" id="PS50158"/>
    </source>
</evidence>
<evidence type="ECO:0000313" key="5">
    <source>
        <dbReference type="RefSeq" id="XP_015941104.1"/>
    </source>
</evidence>
<evidence type="ECO:0000256" key="1">
    <source>
        <dbReference type="PROSITE-ProRule" id="PRU00047"/>
    </source>
</evidence>